<evidence type="ECO:0000256" key="2">
    <source>
        <dbReference type="SAM" id="Phobius"/>
    </source>
</evidence>
<keyword evidence="5" id="KW-1185">Reference proteome</keyword>
<gene>
    <name evidence="4" type="ORF">C7U54_07525</name>
    <name evidence="3" type="ORF">Fi14EGH31_07730</name>
</gene>
<evidence type="ECO:0000256" key="1">
    <source>
        <dbReference type="SAM" id="MobiDB-lite"/>
    </source>
</evidence>
<evidence type="ECO:0000313" key="3">
    <source>
        <dbReference type="EMBL" id="BCL57061.1"/>
    </source>
</evidence>
<reference evidence="4 5" key="1">
    <citation type="journal article" date="2019" name="Int. J. Syst. Evol. Microbiol.">
        <title>Faecalibacillus intestinalis gen. nov., sp. nov. and Faecalibacillus faecis sp. nov., isolated from human faeces.</title>
        <authorList>
            <person name="Seo B."/>
            <person name="Jeon K."/>
            <person name="Baek I."/>
            <person name="Lee Y.M."/>
            <person name="Baek K."/>
            <person name="Ko G."/>
        </authorList>
    </citation>
    <scope>NUCLEOTIDE SEQUENCE [LARGE SCALE GENOMIC DNA]</scope>
    <source>
        <strain evidence="4 5">SNUG30099</strain>
    </source>
</reference>
<reference evidence="3" key="2">
    <citation type="journal article" date="2020" name="Microbiol. Resour. Announc.">
        <title>Complete Genome Sequence of Faecalibacillus intestinalis JCM 34082, Isolated from Feces from a Healthy Japanese Female.</title>
        <authorList>
            <person name="Sakamoto M."/>
            <person name="Ikeyama N."/>
            <person name="Toyoda A."/>
            <person name="Murakami T."/>
            <person name="Mori H."/>
            <person name="Ohkuma M."/>
        </authorList>
    </citation>
    <scope>NUCLEOTIDE SEQUENCE</scope>
    <source>
        <strain evidence="3">14EGH31</strain>
    </source>
</reference>
<keyword evidence="2" id="KW-1133">Transmembrane helix</keyword>
<dbReference type="KEGG" id="fit:Fi14EGH31_07730"/>
<dbReference type="AlphaFoldDB" id="A0A2T3G013"/>
<dbReference type="Proteomes" id="UP000593842">
    <property type="component" value="Chromosome"/>
</dbReference>
<accession>A0A2T3G013</accession>
<keyword evidence="2" id="KW-0472">Membrane</keyword>
<proteinExistence type="predicted"/>
<reference evidence="6" key="3">
    <citation type="submission" date="2020-09" db="EMBL/GenBank/DDBJ databases">
        <title>Complete genome sequencing of Faecalibacillus intestinalis strain 14EGH31.</title>
        <authorList>
            <person name="Sakamoto M."/>
            <person name="Murakami T."/>
            <person name="Mori H."/>
        </authorList>
    </citation>
    <scope>NUCLEOTIDE SEQUENCE [LARGE SCALE GENOMIC DNA]</scope>
    <source>
        <strain evidence="6">14EGH31</strain>
    </source>
</reference>
<feature type="transmembrane region" description="Helical" evidence="2">
    <location>
        <begin position="9"/>
        <end position="34"/>
    </location>
</feature>
<feature type="compositionally biased region" description="Low complexity" evidence="1">
    <location>
        <begin position="146"/>
        <end position="170"/>
    </location>
</feature>
<feature type="region of interest" description="Disordered" evidence="1">
    <location>
        <begin position="142"/>
        <end position="171"/>
    </location>
</feature>
<name>A0A2T3G013_9FIRM</name>
<evidence type="ECO:0000313" key="6">
    <source>
        <dbReference type="Proteomes" id="UP000593842"/>
    </source>
</evidence>
<protein>
    <submittedName>
        <fullName evidence="4">Uncharacterized protein</fullName>
    </submittedName>
</protein>
<dbReference type="EMBL" id="AP024085">
    <property type="protein sequence ID" value="BCL57061.1"/>
    <property type="molecule type" value="Genomic_DNA"/>
</dbReference>
<dbReference type="GeneID" id="70579205"/>
<organism evidence="4 5">
    <name type="scientific">Faecalibacillus intestinalis</name>
    <dbReference type="NCBI Taxonomy" id="1982626"/>
    <lineage>
        <taxon>Bacteria</taxon>
        <taxon>Bacillati</taxon>
        <taxon>Bacillota</taxon>
        <taxon>Erysipelotrichia</taxon>
        <taxon>Erysipelotrichales</taxon>
        <taxon>Coprobacillaceae</taxon>
        <taxon>Faecalibacillus</taxon>
    </lineage>
</organism>
<dbReference type="RefSeq" id="WP_107029875.1">
    <property type="nucleotide sequence ID" value="NZ_AP024085.1"/>
</dbReference>
<evidence type="ECO:0000313" key="4">
    <source>
        <dbReference type="EMBL" id="PST40867.1"/>
    </source>
</evidence>
<sequence length="350" mass="40144">MKNKKGSTIVWAITLIMVLVVIVGASLSFAYMSYNQSIKNRNKTQVELIANSAIKSLAGAIENDENSSQLIPDTGKQINVSKMECSVPYGTISNIKINRKKENLIIASLKANYHDEDYTIYAYLTQSDNQWKCVQYDTNGNRDISTDSSSNGNDSGNNGSTDNDNDNNIGLPEGSNIADTLDKRLTVMLNQYYGDFKNIYTFIDWYKDQCKYMNKTTDANYNCDWWFNNSEGSDYHIKQAYLTCMTQNNQFDKLEDDIYKKIKDQNIIFNDNKYWYPDLYVNFHVFPNSNGKYFIYASPSSGASNGGVYLIYYDQSWYVTKNKSFRESDFLNVDSIKNAVSNTDQWLKIE</sequence>
<evidence type="ECO:0000313" key="5">
    <source>
        <dbReference type="Proteomes" id="UP000240974"/>
    </source>
</evidence>
<dbReference type="EMBL" id="PYLQ01000009">
    <property type="protein sequence ID" value="PST40867.1"/>
    <property type="molecule type" value="Genomic_DNA"/>
</dbReference>
<keyword evidence="2" id="KW-0812">Transmembrane</keyword>
<dbReference type="Proteomes" id="UP000240974">
    <property type="component" value="Unassembled WGS sequence"/>
</dbReference>